<evidence type="ECO:0000313" key="1">
    <source>
        <dbReference type="EMBL" id="KAJ8627915.1"/>
    </source>
</evidence>
<name>A0ACC2L3B5_PERAE</name>
<comment type="caution">
    <text evidence="1">The sequence shown here is derived from an EMBL/GenBank/DDBJ whole genome shotgun (WGS) entry which is preliminary data.</text>
</comment>
<evidence type="ECO:0000313" key="2">
    <source>
        <dbReference type="Proteomes" id="UP001234297"/>
    </source>
</evidence>
<accession>A0ACC2L3B5</accession>
<reference evidence="1 2" key="1">
    <citation type="journal article" date="2022" name="Hortic Res">
        <title>A haplotype resolved chromosomal level avocado genome allows analysis of novel avocado genes.</title>
        <authorList>
            <person name="Nath O."/>
            <person name="Fletcher S.J."/>
            <person name="Hayward A."/>
            <person name="Shaw L.M."/>
            <person name="Masouleh A.K."/>
            <person name="Furtado A."/>
            <person name="Henry R.J."/>
            <person name="Mitter N."/>
        </authorList>
    </citation>
    <scope>NUCLEOTIDE SEQUENCE [LARGE SCALE GENOMIC DNA]</scope>
    <source>
        <strain evidence="2">cv. Hass</strain>
    </source>
</reference>
<proteinExistence type="predicted"/>
<protein>
    <submittedName>
        <fullName evidence="1">Uncharacterized protein</fullName>
    </submittedName>
</protein>
<dbReference type="EMBL" id="CM056814">
    <property type="protein sequence ID" value="KAJ8627915.1"/>
    <property type="molecule type" value="Genomic_DNA"/>
</dbReference>
<gene>
    <name evidence="1" type="ORF">MRB53_021222</name>
</gene>
<organism evidence="1 2">
    <name type="scientific">Persea americana</name>
    <name type="common">Avocado</name>
    <dbReference type="NCBI Taxonomy" id="3435"/>
    <lineage>
        <taxon>Eukaryota</taxon>
        <taxon>Viridiplantae</taxon>
        <taxon>Streptophyta</taxon>
        <taxon>Embryophyta</taxon>
        <taxon>Tracheophyta</taxon>
        <taxon>Spermatophyta</taxon>
        <taxon>Magnoliopsida</taxon>
        <taxon>Magnoliidae</taxon>
        <taxon>Laurales</taxon>
        <taxon>Lauraceae</taxon>
        <taxon>Persea</taxon>
    </lineage>
</organism>
<dbReference type="Proteomes" id="UP001234297">
    <property type="component" value="Chromosome 6"/>
</dbReference>
<sequence length="747" mass="82476">MDNRESPTIDVANMDPALYKAASEDDIWRSAGVAKSIQTLTRFAEANDLTLCLTPQRNTVLHIAVEFGHQNIVEKVIQLCPSLISQHNSKGDTPLHVAARAGHLGLTQLLTPALNLEEGNPTLEEGNPVRHAGSVVLRMRNLEGNNPIHEALKKSHGEVALHLLAYEERHELACEVNVAEESLLYLAAEAGLDEVVQKIIDGGDYSTRGPDGQNPLHIAVIKGRSGVVKILLDKESKFIPQADRFGNTVLHYASAKSYCRVLEDKDKDHPWTQADDQKKILELLLEDNPSLAYIPNINGDYPLFIAIKNDFGLAVDTILDRCPDSAELVNQKGQNALHLAVMEKNEYIIYRLMHRSECKKLINEPDDDGNTPMHLATLTNQEKIVKLLTRKGTVDLTMSNKGGLTAMDICGYTKTKHPIRNTLRKYGAVPSRHRWQQLFPSSGINKVEISPEFKEAIKTLPVVTVLVATVTFAAAFTVPGGYRNDGPSEGLPVFMRNAALQAFVLSDILAFFSSMAATVLLVYANAHSEDAFKVQSALKTCYNISGVAILATIIAFLTAVSMAATILLVYANARSEDAFKINYVLKTCYYISGVAILATIIAFVTAMYVLTSKESLWLAVISLILDAIDAILDHCPDSAELVYQKGQNALHLALMEKNRHTIYWLAKRLEFKKLINEPNNDGNTPMHLVTLTNQKEMVEPLIHRGPADLTMSNKEGLTAMDICGYMETEAYEMVLSPAGQLYYGVKY</sequence>
<keyword evidence="2" id="KW-1185">Reference proteome</keyword>